<name>G9N5U9_HYPVG</name>
<dbReference type="AlphaFoldDB" id="G9N5U9"/>
<feature type="region of interest" description="Disordered" evidence="3">
    <location>
        <begin position="1"/>
        <end position="36"/>
    </location>
</feature>
<dbReference type="InParanoid" id="G9N5U9"/>
<gene>
    <name evidence="5" type="ORF">TRIVIDRAFT_67348</name>
</gene>
<keyword evidence="1" id="KW-0547">Nucleotide-binding</keyword>
<feature type="domain" description="SNF2 N-terminal" evidence="4">
    <location>
        <begin position="510"/>
        <end position="749"/>
    </location>
</feature>
<dbReference type="SUPFAM" id="SSF52540">
    <property type="entry name" value="P-loop containing nucleoside triphosphate hydrolases"/>
    <property type="match status" value="2"/>
</dbReference>
<dbReference type="EMBL" id="ABDF02000087">
    <property type="protein sequence ID" value="EHK18140.1"/>
    <property type="molecule type" value="Genomic_DNA"/>
</dbReference>
<keyword evidence="6" id="KW-1185">Reference proteome</keyword>
<keyword evidence="2" id="KW-0067">ATP-binding</keyword>
<evidence type="ECO:0000259" key="4">
    <source>
        <dbReference type="Pfam" id="PF00176"/>
    </source>
</evidence>
<dbReference type="VEuPathDB" id="FungiDB:TRIVIDRAFT_67348"/>
<dbReference type="Pfam" id="PF00176">
    <property type="entry name" value="SNF2-rel_dom"/>
    <property type="match status" value="1"/>
</dbReference>
<feature type="compositionally biased region" description="Polar residues" evidence="3">
    <location>
        <begin position="1"/>
        <end position="18"/>
    </location>
</feature>
<sequence length="1257" mass="142385">MSLLSKRSQSPNQALDEQSPSKRSKQEEKVDLIGGPDTNKPLLITAGWKLATGWMEEWSIGEPIPAALIPPNYVPSLQFRAQIPTTVPEGLMKEAVDNWLSSECKTRPKFSHLLFSESLQINLRFLAGYLGFNTSREFHVFVDFEVPKTIKQFIRLQYSRNELCNANTMSILPQASESLDESDSQQILITKGCPAELVTEGSSVRLQDIDLVLSILSAAYKLIKENPGRFCQRYPSESNQYTWDIHHEDWMRAHAVTVYTITRQIEMAEAFKTPIPGDEKWLCRNDKKNLLSEYNTTTSMDFIQELDILDCEHDTARMNMTSQLAETDVTDALNTGRRYQSENADERRPITEDNTCTLAESITDAVCAALDAISPGVVMGNEIYSPDIPLTMRQPQITKNEVDALQVMLKRQACRAQFREPSPTAESTANTHPDALQEKGSGKSSATRFRALVKMRAQLGDSLPPNQDLESICRHRRIDMNTLAVNPHNPSTVAKAPQIPDANRLAELLAGPLRNAMLLSEGGTDKPFVTLLTLKFLIEERAHQFKNDDLIVEEDDRIFKPSIIFVPSAVLDHVLAEVTHCWSGVVDIWLLHKARNNCMDPDRKVNTIEKTEELQKHIDHWATEHHDPATGRVLLLTSYETWLEFTSVSKADRPLTKNEKMDENEAVQCHSSLNVDHNHSQSGIQQGAKAPANQEPLALKNAMWNVVILDECQVIQNKATAYNQLVMQLDRDALLLVSAYPLAAIRDLYVYLQLMWDSAWPFSYSFELEPTLRETLHDSGTYGALLSIGKTDKDILLNVVTGGNTVTERLNWRQRQRYDEYLEFVLGGYGPAYLLHPELFKGPGFSARYVTDSLVAVVRTILEMVSVRRGLLTPMKLPSGEVTCLGKDIGGLAVRTVELIPTASVLQKIQDHILTVEDYLRDANDPEANTEGCALNNTLHCRLSMMSTDVKNVALMTPTRRLLKRLSRLQQGANRLISERPAEDDDEVDVLDTTGGLHWLFYNTRDSQSYGFPTDKMNQVRYAVWDSPKYCHVLLRAFEAQQLGEKLLVLANNPWTCRIMNALLVACGIKSLHYYATVAHAISRLWRIGQRNDVSWEILIARHSFDSFMETKMLDRYAGIIEVTGRINDAITGEARKICAFEIMRQQLGQECSRYPRVGVPWDQLDEDKMRQEGYFYSALAEFFFKNPTKAYLVRPDNVCEIARAWKFGMKITTAMVEHPIPLKDGEGLAIRNFTGLMRPCVRKQESREEKRPRFLP</sequence>
<protein>
    <recommendedName>
        <fullName evidence="4">SNF2 N-terminal domain-containing protein</fullName>
    </recommendedName>
</protein>
<dbReference type="STRING" id="413071.G9N5U9"/>
<dbReference type="Proteomes" id="UP000007115">
    <property type="component" value="Unassembled WGS sequence"/>
</dbReference>
<dbReference type="InterPro" id="IPR027417">
    <property type="entry name" value="P-loop_NTPase"/>
</dbReference>
<proteinExistence type="predicted"/>
<evidence type="ECO:0000313" key="6">
    <source>
        <dbReference type="Proteomes" id="UP000007115"/>
    </source>
</evidence>
<dbReference type="OMA" id="CAFEIMR"/>
<accession>G9N5U9</accession>
<dbReference type="InterPro" id="IPR000330">
    <property type="entry name" value="SNF2_N"/>
</dbReference>
<reference evidence="5 6" key="1">
    <citation type="journal article" date="2011" name="Genome Biol.">
        <title>Comparative genome sequence analysis underscores mycoparasitism as the ancestral life style of Trichoderma.</title>
        <authorList>
            <person name="Kubicek C.P."/>
            <person name="Herrera-Estrella A."/>
            <person name="Seidl-Seiboth V."/>
            <person name="Martinez D.A."/>
            <person name="Druzhinina I.S."/>
            <person name="Thon M."/>
            <person name="Zeilinger S."/>
            <person name="Casas-Flores S."/>
            <person name="Horwitz B.A."/>
            <person name="Mukherjee P.K."/>
            <person name="Mukherjee M."/>
            <person name="Kredics L."/>
            <person name="Alcaraz L.D."/>
            <person name="Aerts A."/>
            <person name="Antal Z."/>
            <person name="Atanasova L."/>
            <person name="Cervantes-Badillo M.G."/>
            <person name="Challacombe J."/>
            <person name="Chertkov O."/>
            <person name="McCluskey K."/>
            <person name="Coulpier F."/>
            <person name="Deshpande N."/>
            <person name="von Doehren H."/>
            <person name="Ebbole D.J."/>
            <person name="Esquivel-Naranjo E.U."/>
            <person name="Fekete E."/>
            <person name="Flipphi M."/>
            <person name="Glaser F."/>
            <person name="Gomez-Rodriguez E.Y."/>
            <person name="Gruber S."/>
            <person name="Han C."/>
            <person name="Henrissat B."/>
            <person name="Hermosa R."/>
            <person name="Hernandez-Onate M."/>
            <person name="Karaffa L."/>
            <person name="Kosti I."/>
            <person name="Le Crom S."/>
            <person name="Lindquist E."/>
            <person name="Lucas S."/>
            <person name="Luebeck M."/>
            <person name="Luebeck P.S."/>
            <person name="Margeot A."/>
            <person name="Metz B."/>
            <person name="Misra M."/>
            <person name="Nevalainen H."/>
            <person name="Omann M."/>
            <person name="Packer N."/>
            <person name="Perrone G."/>
            <person name="Uresti-Rivera E.E."/>
            <person name="Salamov A."/>
            <person name="Schmoll M."/>
            <person name="Seiboth B."/>
            <person name="Shapiro H."/>
            <person name="Sukno S."/>
            <person name="Tamayo-Ramos J.A."/>
            <person name="Tisch D."/>
            <person name="Wiest A."/>
            <person name="Wilkinson H.H."/>
            <person name="Zhang M."/>
            <person name="Coutinho P.M."/>
            <person name="Kenerley C.M."/>
            <person name="Monte E."/>
            <person name="Baker S.E."/>
            <person name="Grigoriev I.V."/>
        </authorList>
    </citation>
    <scope>NUCLEOTIDE SEQUENCE [LARGE SCALE GENOMIC DNA]</scope>
    <source>
        <strain evidence="6">Gv29-8 / FGSC 10586</strain>
    </source>
</reference>
<dbReference type="RefSeq" id="XP_013952337.1">
    <property type="nucleotide sequence ID" value="XM_014096862.1"/>
</dbReference>
<feature type="region of interest" description="Disordered" evidence="3">
    <location>
        <begin position="417"/>
        <end position="445"/>
    </location>
</feature>
<evidence type="ECO:0000256" key="2">
    <source>
        <dbReference type="ARBA" id="ARBA00022840"/>
    </source>
</evidence>
<dbReference type="GO" id="GO:0005524">
    <property type="term" value="F:ATP binding"/>
    <property type="evidence" value="ECO:0007669"/>
    <property type="project" value="InterPro"/>
</dbReference>
<organism evidence="5 6">
    <name type="scientific">Hypocrea virens (strain Gv29-8 / FGSC 10586)</name>
    <name type="common">Gliocladium virens</name>
    <name type="synonym">Trichoderma virens</name>
    <dbReference type="NCBI Taxonomy" id="413071"/>
    <lineage>
        <taxon>Eukaryota</taxon>
        <taxon>Fungi</taxon>
        <taxon>Dikarya</taxon>
        <taxon>Ascomycota</taxon>
        <taxon>Pezizomycotina</taxon>
        <taxon>Sordariomycetes</taxon>
        <taxon>Hypocreomycetidae</taxon>
        <taxon>Hypocreales</taxon>
        <taxon>Hypocreaceae</taxon>
        <taxon>Trichoderma</taxon>
    </lineage>
</organism>
<dbReference type="GeneID" id="25796944"/>
<evidence type="ECO:0000256" key="3">
    <source>
        <dbReference type="SAM" id="MobiDB-lite"/>
    </source>
</evidence>
<comment type="caution">
    <text evidence="5">The sequence shown here is derived from an EMBL/GenBank/DDBJ whole genome shotgun (WGS) entry which is preliminary data.</text>
</comment>
<evidence type="ECO:0000256" key="1">
    <source>
        <dbReference type="ARBA" id="ARBA00022741"/>
    </source>
</evidence>
<dbReference type="eggNOG" id="KOG0386">
    <property type="taxonomic scope" value="Eukaryota"/>
</dbReference>
<dbReference type="HOGENOM" id="CLU_276231_0_0_1"/>
<evidence type="ECO:0000313" key="5">
    <source>
        <dbReference type="EMBL" id="EHK18140.1"/>
    </source>
</evidence>
<dbReference type="OrthoDB" id="4897540at2759"/>